<dbReference type="RefSeq" id="WP_379834728.1">
    <property type="nucleotide sequence ID" value="NZ_JBHRYQ010000001.1"/>
</dbReference>
<feature type="transmembrane region" description="Helical" evidence="1">
    <location>
        <begin position="171"/>
        <end position="194"/>
    </location>
</feature>
<evidence type="ECO:0000256" key="1">
    <source>
        <dbReference type="SAM" id="Phobius"/>
    </source>
</evidence>
<protein>
    <recommendedName>
        <fullName evidence="4">YhhN-like protein</fullName>
    </recommendedName>
</protein>
<organism evidence="2 3">
    <name type="scientific">Lacihabitans lacunae</name>
    <dbReference type="NCBI Taxonomy" id="1028214"/>
    <lineage>
        <taxon>Bacteria</taxon>
        <taxon>Pseudomonadati</taxon>
        <taxon>Bacteroidota</taxon>
        <taxon>Cytophagia</taxon>
        <taxon>Cytophagales</taxon>
        <taxon>Leadbetterellaceae</taxon>
        <taxon>Lacihabitans</taxon>
    </lineage>
</organism>
<evidence type="ECO:0000313" key="3">
    <source>
        <dbReference type="Proteomes" id="UP001595616"/>
    </source>
</evidence>
<keyword evidence="1" id="KW-1133">Transmembrane helix</keyword>
<feature type="transmembrane region" description="Helical" evidence="1">
    <location>
        <begin position="30"/>
        <end position="46"/>
    </location>
</feature>
<reference evidence="3" key="1">
    <citation type="journal article" date="2019" name="Int. J. Syst. Evol. Microbiol.">
        <title>The Global Catalogue of Microorganisms (GCM) 10K type strain sequencing project: providing services to taxonomists for standard genome sequencing and annotation.</title>
        <authorList>
            <consortium name="The Broad Institute Genomics Platform"/>
            <consortium name="The Broad Institute Genome Sequencing Center for Infectious Disease"/>
            <person name="Wu L."/>
            <person name="Ma J."/>
        </authorList>
    </citation>
    <scope>NUCLEOTIDE SEQUENCE [LARGE SCALE GENOMIC DNA]</scope>
    <source>
        <strain evidence="3">CECT 7956</strain>
    </source>
</reference>
<feature type="transmembrane region" description="Helical" evidence="1">
    <location>
        <begin position="119"/>
        <end position="137"/>
    </location>
</feature>
<feature type="transmembrane region" description="Helical" evidence="1">
    <location>
        <begin position="200"/>
        <end position="221"/>
    </location>
</feature>
<comment type="caution">
    <text evidence="2">The sequence shown here is derived from an EMBL/GenBank/DDBJ whole genome shotgun (WGS) entry which is preliminary data.</text>
</comment>
<accession>A0ABV7YRE8</accession>
<feature type="transmembrane region" description="Helical" evidence="1">
    <location>
        <begin position="58"/>
        <end position="74"/>
    </location>
</feature>
<keyword evidence="1" id="KW-0812">Transmembrane</keyword>
<sequence>MKRIFLFLIVVFGLLGISHAYTNDTQFPKFYLVLFIPMLTLYYFLNVKSELKISKHKWVFIALGLLYISDLLSLNKLLEFQELKNGIQVVINFAVVVIYIYIFRLEGARMIQENVRDSLKIFIPFVLIFILCGFILVDESSLAFYLLFTISSISSLLLIILVLFRPVQSYSYFSGILGVIFMFLGNLFYIFYYFKLNKPFYFVLALSLYLFSQIFIFESFASSKMKSLNNE</sequence>
<gene>
    <name evidence="2" type="ORF">ACFOOI_02635</name>
</gene>
<keyword evidence="3" id="KW-1185">Reference proteome</keyword>
<feature type="transmembrane region" description="Helical" evidence="1">
    <location>
        <begin position="86"/>
        <end position="107"/>
    </location>
</feature>
<dbReference type="EMBL" id="JBHRYQ010000001">
    <property type="protein sequence ID" value="MFC3809536.1"/>
    <property type="molecule type" value="Genomic_DNA"/>
</dbReference>
<name>A0ABV7YRE8_9BACT</name>
<feature type="transmembrane region" description="Helical" evidence="1">
    <location>
        <begin position="143"/>
        <end position="164"/>
    </location>
</feature>
<dbReference type="Proteomes" id="UP001595616">
    <property type="component" value="Unassembled WGS sequence"/>
</dbReference>
<evidence type="ECO:0000313" key="2">
    <source>
        <dbReference type="EMBL" id="MFC3809536.1"/>
    </source>
</evidence>
<keyword evidence="1" id="KW-0472">Membrane</keyword>
<evidence type="ECO:0008006" key="4">
    <source>
        <dbReference type="Google" id="ProtNLM"/>
    </source>
</evidence>
<proteinExistence type="predicted"/>